<evidence type="ECO:0000313" key="2">
    <source>
        <dbReference type="EMBL" id="KVH87785.1"/>
    </source>
</evidence>
<gene>
    <name evidence="2" type="ORF">Ccrd_024929</name>
</gene>
<dbReference type="OMA" id="NDKEHHI"/>
<dbReference type="AlphaFoldDB" id="A0A103XBR5"/>
<protein>
    <submittedName>
        <fullName evidence="2">Uncharacterized protein</fullName>
    </submittedName>
</protein>
<feature type="compositionally biased region" description="Basic residues" evidence="1">
    <location>
        <begin position="79"/>
        <end position="89"/>
    </location>
</feature>
<organism evidence="2 3">
    <name type="scientific">Cynara cardunculus var. scolymus</name>
    <name type="common">Globe artichoke</name>
    <name type="synonym">Cynara scolymus</name>
    <dbReference type="NCBI Taxonomy" id="59895"/>
    <lineage>
        <taxon>Eukaryota</taxon>
        <taxon>Viridiplantae</taxon>
        <taxon>Streptophyta</taxon>
        <taxon>Embryophyta</taxon>
        <taxon>Tracheophyta</taxon>
        <taxon>Spermatophyta</taxon>
        <taxon>Magnoliopsida</taxon>
        <taxon>eudicotyledons</taxon>
        <taxon>Gunneridae</taxon>
        <taxon>Pentapetalae</taxon>
        <taxon>asterids</taxon>
        <taxon>campanulids</taxon>
        <taxon>Asterales</taxon>
        <taxon>Asteraceae</taxon>
        <taxon>Carduoideae</taxon>
        <taxon>Cardueae</taxon>
        <taxon>Carduinae</taxon>
        <taxon>Cynara</taxon>
    </lineage>
</organism>
<dbReference type="EMBL" id="LEKV01005842">
    <property type="protein sequence ID" value="KVH87785.1"/>
    <property type="molecule type" value="Genomic_DNA"/>
</dbReference>
<sequence>MGRFSRSGRSRSYSPRRSLTPPPSSRRRYDDPRDRRYDDFRDRRSNPQRRRSPAPSGLLVRNISLDSSGRHGGGSGRRSPPRFSRRRSYSRSVSPARREFSDRDHKPRDHFLPSRSRSISRSRSPHDARTLKSRHYSRSPGRNGRGLMDPRDGNPRFQESKRSPHDKRATGDWKSAVANEGPSSRSLSPSPPYQSGTHTRS</sequence>
<evidence type="ECO:0000313" key="3">
    <source>
        <dbReference type="Proteomes" id="UP000243975"/>
    </source>
</evidence>
<reference evidence="2 3" key="1">
    <citation type="journal article" date="2016" name="Sci. Rep.">
        <title>The genome sequence of the outbreeding globe artichoke constructed de novo incorporating a phase-aware low-pass sequencing strategy of F1 progeny.</title>
        <authorList>
            <person name="Scaglione D."/>
            <person name="Reyes-Chin-Wo S."/>
            <person name="Acquadro A."/>
            <person name="Froenicke L."/>
            <person name="Portis E."/>
            <person name="Beitel C."/>
            <person name="Tirone M."/>
            <person name="Mauro R."/>
            <person name="Lo Monaco A."/>
            <person name="Mauromicale G."/>
            <person name="Faccioli P."/>
            <person name="Cattivelli L."/>
            <person name="Rieseberg L."/>
            <person name="Michelmore R."/>
            <person name="Lanteri S."/>
        </authorList>
    </citation>
    <scope>NUCLEOTIDE SEQUENCE [LARGE SCALE GENOMIC DNA]</scope>
    <source>
        <strain evidence="2">2C</strain>
    </source>
</reference>
<evidence type="ECO:0000256" key="1">
    <source>
        <dbReference type="SAM" id="MobiDB-lite"/>
    </source>
</evidence>
<dbReference type="STRING" id="59895.A0A103XBR5"/>
<feature type="compositionally biased region" description="Low complexity" evidence="1">
    <location>
        <begin position="1"/>
        <end position="19"/>
    </location>
</feature>
<dbReference type="Gramene" id="KVH87785">
    <property type="protein sequence ID" value="KVH87785"/>
    <property type="gene ID" value="Ccrd_024929"/>
</dbReference>
<dbReference type="Proteomes" id="UP000243975">
    <property type="component" value="Unassembled WGS sequence"/>
</dbReference>
<accession>A0A103XBR5</accession>
<proteinExistence type="predicted"/>
<name>A0A103XBR5_CYNCS</name>
<feature type="region of interest" description="Disordered" evidence="1">
    <location>
        <begin position="1"/>
        <end position="201"/>
    </location>
</feature>
<comment type="caution">
    <text evidence="2">The sequence shown here is derived from an EMBL/GenBank/DDBJ whole genome shotgun (WGS) entry which is preliminary data.</text>
</comment>
<feature type="compositionally biased region" description="Basic and acidic residues" evidence="1">
    <location>
        <begin position="96"/>
        <end position="112"/>
    </location>
</feature>
<keyword evidence="3" id="KW-1185">Reference proteome</keyword>
<feature type="compositionally biased region" description="Basic and acidic residues" evidence="1">
    <location>
        <begin position="148"/>
        <end position="171"/>
    </location>
</feature>
<feature type="compositionally biased region" description="Basic and acidic residues" evidence="1">
    <location>
        <begin position="27"/>
        <end position="45"/>
    </location>
</feature>